<dbReference type="CDD" id="cd07185">
    <property type="entry name" value="OmpA_C-like"/>
    <property type="match status" value="1"/>
</dbReference>
<reference evidence="8" key="1">
    <citation type="journal article" date="2019" name="Int. J. Syst. Evol. Microbiol.">
        <title>The Global Catalogue of Microorganisms (GCM) 10K type strain sequencing project: providing services to taxonomists for standard genome sequencing and annotation.</title>
        <authorList>
            <consortium name="The Broad Institute Genomics Platform"/>
            <consortium name="The Broad Institute Genome Sequencing Center for Infectious Disease"/>
            <person name="Wu L."/>
            <person name="Ma J."/>
        </authorList>
    </citation>
    <scope>NUCLEOTIDE SEQUENCE [LARGE SCALE GENOMIC DNA]</scope>
    <source>
        <strain evidence="8">CCUG 60523</strain>
    </source>
</reference>
<proteinExistence type="predicted"/>
<feature type="domain" description="OmpA-like" evidence="6">
    <location>
        <begin position="433"/>
        <end position="548"/>
    </location>
</feature>
<feature type="signal peptide" evidence="5">
    <location>
        <begin position="1"/>
        <end position="27"/>
    </location>
</feature>
<evidence type="ECO:0000256" key="4">
    <source>
        <dbReference type="PROSITE-ProRule" id="PRU00473"/>
    </source>
</evidence>
<feature type="chain" id="PRO_5045219704" evidence="5">
    <location>
        <begin position="28"/>
        <end position="548"/>
    </location>
</feature>
<protein>
    <submittedName>
        <fullName evidence="7">OmpA family protein</fullName>
    </submittedName>
</protein>
<dbReference type="InterPro" id="IPR050330">
    <property type="entry name" value="Bact_OuterMem_StrucFunc"/>
</dbReference>
<dbReference type="SUPFAM" id="SSF103088">
    <property type="entry name" value="OmpA-like"/>
    <property type="match status" value="1"/>
</dbReference>
<evidence type="ECO:0000256" key="3">
    <source>
        <dbReference type="ARBA" id="ARBA00023237"/>
    </source>
</evidence>
<evidence type="ECO:0000256" key="2">
    <source>
        <dbReference type="ARBA" id="ARBA00023136"/>
    </source>
</evidence>
<comment type="subcellular location">
    <subcellularLocation>
        <location evidence="1">Cell outer membrane</location>
    </subcellularLocation>
</comment>
<accession>A0ABV8AWS3</accession>
<evidence type="ECO:0000259" key="6">
    <source>
        <dbReference type="PROSITE" id="PS51123"/>
    </source>
</evidence>
<evidence type="ECO:0000256" key="1">
    <source>
        <dbReference type="ARBA" id="ARBA00004442"/>
    </source>
</evidence>
<dbReference type="Gene3D" id="3.30.1330.60">
    <property type="entry name" value="OmpA-like domain"/>
    <property type="match status" value="1"/>
</dbReference>
<gene>
    <name evidence="7" type="ORF">ACFOSV_14345</name>
</gene>
<evidence type="ECO:0000313" key="8">
    <source>
        <dbReference type="Proteomes" id="UP001595805"/>
    </source>
</evidence>
<organism evidence="7 8">
    <name type="scientific">Algoriphagus namhaensis</name>
    <dbReference type="NCBI Taxonomy" id="915353"/>
    <lineage>
        <taxon>Bacteria</taxon>
        <taxon>Pseudomonadati</taxon>
        <taxon>Bacteroidota</taxon>
        <taxon>Cytophagia</taxon>
        <taxon>Cytophagales</taxon>
        <taxon>Cyclobacteriaceae</taxon>
        <taxon>Algoriphagus</taxon>
    </lineage>
</organism>
<comment type="caution">
    <text evidence="7">The sequence shown here is derived from an EMBL/GenBank/DDBJ whole genome shotgun (WGS) entry which is preliminary data.</text>
</comment>
<evidence type="ECO:0000313" key="7">
    <source>
        <dbReference type="EMBL" id="MFC3881370.1"/>
    </source>
</evidence>
<dbReference type="PRINTS" id="PR01021">
    <property type="entry name" value="OMPADOMAIN"/>
</dbReference>
<evidence type="ECO:0000256" key="5">
    <source>
        <dbReference type="SAM" id="SignalP"/>
    </source>
</evidence>
<dbReference type="InterPro" id="IPR006665">
    <property type="entry name" value="OmpA-like"/>
</dbReference>
<keyword evidence="3" id="KW-0998">Cell outer membrane</keyword>
<dbReference type="Pfam" id="PF00691">
    <property type="entry name" value="OmpA"/>
    <property type="match status" value="1"/>
</dbReference>
<keyword evidence="2 4" id="KW-0472">Membrane</keyword>
<dbReference type="InterPro" id="IPR006664">
    <property type="entry name" value="OMP_bac"/>
</dbReference>
<name>A0ABV8AWS3_9BACT</name>
<sequence>MLNTKNHIKLAGSVWLLAFLLSHSVLAQETVSLSGANSTQNDINPVWVGNNTLLFTRAFHIENVGGNTDPGDIWMVQKTGENEWSEAIHRADLSTSGFDVALGLQNVLTLLVFHEDQEGNAGIHEYAKFGKDWNYRRRIEVPQINDFKGVVSGNVVDGKYIFLSGNGPNSLGNEDLYVFELVSGITWSEPQNLGIVINTFGQEVSPFYDSKTMLLYYSTNNQPGARGKDIYITKKMGDTWQDWSNPVNWEKLNSPGSEMAVAFVGSNQVVWSSSQNSNGFSDLLTFAQEEELELPTDFTPALRRSISRNVYAPAIEQSDEVYLTEEKIKPISPLIAVGKPEVGLFIDSVKLEQKPLEWIAVDAVEKVKVDFELEFLSKKNPVTFAGKDTLFLSDLIKKGVDEVKVLSNGYFPQIMPVIALNQEQPNMALLVKVTKGSSIKLEKVSFQRGTSEFEGVETELALKEISTFLLENEEVVVRIHGHTDSYGDPSLNKALSLDRAKAVRDYMVSLGVPFERMRISGWGGTRPVASNATEAGRQKNRRVELEVQ</sequence>
<dbReference type="InterPro" id="IPR036737">
    <property type="entry name" value="OmpA-like_sf"/>
</dbReference>
<dbReference type="Proteomes" id="UP001595805">
    <property type="component" value="Unassembled WGS sequence"/>
</dbReference>
<dbReference type="RefSeq" id="WP_377906712.1">
    <property type="nucleotide sequence ID" value="NZ_JBHRZS010000007.1"/>
</dbReference>
<keyword evidence="5" id="KW-0732">Signal</keyword>
<dbReference type="PANTHER" id="PTHR30329:SF21">
    <property type="entry name" value="LIPOPROTEIN YIAD-RELATED"/>
    <property type="match status" value="1"/>
</dbReference>
<keyword evidence="8" id="KW-1185">Reference proteome</keyword>
<dbReference type="PANTHER" id="PTHR30329">
    <property type="entry name" value="STATOR ELEMENT OF FLAGELLAR MOTOR COMPLEX"/>
    <property type="match status" value="1"/>
</dbReference>
<dbReference type="PROSITE" id="PS51123">
    <property type="entry name" value="OMPA_2"/>
    <property type="match status" value="1"/>
</dbReference>
<dbReference type="EMBL" id="JBHRZS010000007">
    <property type="protein sequence ID" value="MFC3881370.1"/>
    <property type="molecule type" value="Genomic_DNA"/>
</dbReference>